<keyword evidence="1" id="KW-0732">Signal</keyword>
<feature type="signal peptide" evidence="1">
    <location>
        <begin position="1"/>
        <end position="18"/>
    </location>
</feature>
<evidence type="ECO:0000256" key="1">
    <source>
        <dbReference type="SAM" id="SignalP"/>
    </source>
</evidence>
<proteinExistence type="predicted"/>
<dbReference type="AlphaFoldDB" id="A0A379G1X8"/>
<evidence type="ECO:0008006" key="4">
    <source>
        <dbReference type="Google" id="ProtNLM"/>
    </source>
</evidence>
<accession>A0A379G1X8</accession>
<dbReference type="Proteomes" id="UP000255129">
    <property type="component" value="Unassembled WGS sequence"/>
</dbReference>
<dbReference type="OrthoDB" id="6466886at2"/>
<sequence length="270" mass="30156">MRQLFIFIISLFPISVYAETTFIPTEPQSVTFDELTSILKRHEVRFTVNYTLPQKAMGHVISSCWSGFDEMKNAVNNVGLAPNQRTYSDGMLNIRSSNTMSFNGTNGSINGVAYLDAASGFENKTWLFYCTAVNSAAMNGNDEYFRPSTITYTEITVRASSAFPYISAPAIVDLKSCSPNDNLEAIIPLTVGFVGYMGQSKRMELTVKSNDLPDSFSIYLDNQNILNTTPQTIQMPMGQKERQIETRLQGLCPNKAGEYVWNAEYITTIQ</sequence>
<protein>
    <recommendedName>
        <fullName evidence="4">Adhesin</fullName>
    </recommendedName>
</protein>
<name>A0A379G1X8_9GAMM</name>
<dbReference type="EMBL" id="UGUA01000002">
    <property type="protein sequence ID" value="SUC34653.1"/>
    <property type="molecule type" value="Genomic_DNA"/>
</dbReference>
<evidence type="ECO:0000313" key="2">
    <source>
        <dbReference type="EMBL" id="SUC34653.1"/>
    </source>
</evidence>
<dbReference type="RefSeq" id="WP_115164013.1">
    <property type="nucleotide sequence ID" value="NZ_UGUA01000002.1"/>
</dbReference>
<reference evidence="2 3" key="1">
    <citation type="submission" date="2018-06" db="EMBL/GenBank/DDBJ databases">
        <authorList>
            <consortium name="Pathogen Informatics"/>
            <person name="Doyle S."/>
        </authorList>
    </citation>
    <scope>NUCLEOTIDE SEQUENCE [LARGE SCALE GENOMIC DNA]</scope>
    <source>
        <strain evidence="2 3">NCTC12026</strain>
    </source>
</reference>
<organism evidence="2 3">
    <name type="scientific">Providencia rustigianii</name>
    <dbReference type="NCBI Taxonomy" id="158850"/>
    <lineage>
        <taxon>Bacteria</taxon>
        <taxon>Pseudomonadati</taxon>
        <taxon>Pseudomonadota</taxon>
        <taxon>Gammaproteobacteria</taxon>
        <taxon>Enterobacterales</taxon>
        <taxon>Morganellaceae</taxon>
        <taxon>Providencia</taxon>
    </lineage>
</organism>
<evidence type="ECO:0000313" key="3">
    <source>
        <dbReference type="Proteomes" id="UP000255129"/>
    </source>
</evidence>
<feature type="chain" id="PRO_5016631731" description="Adhesin" evidence="1">
    <location>
        <begin position="19"/>
        <end position="270"/>
    </location>
</feature>
<gene>
    <name evidence="2" type="ORF">NCTC12026_01001</name>
</gene>